<protein>
    <submittedName>
        <fullName evidence="4">Uncharacterized protein</fullName>
    </submittedName>
</protein>
<dbReference type="GO" id="GO:0006879">
    <property type="term" value="P:intracellular iron ion homeostasis"/>
    <property type="evidence" value="ECO:0007669"/>
    <property type="project" value="InterPro"/>
</dbReference>
<dbReference type="Proteomes" id="UP000887572">
    <property type="component" value="Unplaced"/>
</dbReference>
<dbReference type="GO" id="GO:0003713">
    <property type="term" value="F:transcription coactivator activity"/>
    <property type="evidence" value="ECO:0007669"/>
    <property type="project" value="InterPro"/>
</dbReference>
<dbReference type="WBParaSite" id="Gr19_v10_g10108.t1">
    <property type="protein sequence ID" value="Gr19_v10_g10108.t1"/>
    <property type="gene ID" value="Gr19_v10_g10108"/>
</dbReference>
<evidence type="ECO:0000256" key="2">
    <source>
        <dbReference type="SAM" id="MobiDB-lite"/>
    </source>
</evidence>
<keyword evidence="1" id="KW-0175">Coiled coil</keyword>
<dbReference type="AlphaFoldDB" id="A0A914GRM3"/>
<dbReference type="PANTHER" id="PTHR17085">
    <property type="entry name" value="NUCLEAR RECEPTOR COACTIVATOR 4"/>
    <property type="match status" value="1"/>
</dbReference>
<feature type="coiled-coil region" evidence="1">
    <location>
        <begin position="21"/>
        <end position="81"/>
    </location>
</feature>
<evidence type="ECO:0000256" key="1">
    <source>
        <dbReference type="SAM" id="Coils"/>
    </source>
</evidence>
<dbReference type="PANTHER" id="PTHR17085:SF3">
    <property type="entry name" value="NUCLEAR RECEPTOR COACTIVATOR 4"/>
    <property type="match status" value="1"/>
</dbReference>
<proteinExistence type="predicted"/>
<keyword evidence="3" id="KW-1185">Reference proteome</keyword>
<organism evidence="3 4">
    <name type="scientific">Globodera rostochiensis</name>
    <name type="common">Golden nematode worm</name>
    <name type="synonym">Heterodera rostochiensis</name>
    <dbReference type="NCBI Taxonomy" id="31243"/>
    <lineage>
        <taxon>Eukaryota</taxon>
        <taxon>Metazoa</taxon>
        <taxon>Ecdysozoa</taxon>
        <taxon>Nematoda</taxon>
        <taxon>Chromadorea</taxon>
        <taxon>Rhabditida</taxon>
        <taxon>Tylenchina</taxon>
        <taxon>Tylenchomorpha</taxon>
        <taxon>Tylenchoidea</taxon>
        <taxon>Heteroderidae</taxon>
        <taxon>Heteroderinae</taxon>
        <taxon>Globodera</taxon>
    </lineage>
</organism>
<dbReference type="GO" id="GO:0009725">
    <property type="term" value="P:response to hormone"/>
    <property type="evidence" value="ECO:0007669"/>
    <property type="project" value="TreeGrafter"/>
</dbReference>
<feature type="compositionally biased region" description="Basic and acidic residues" evidence="2">
    <location>
        <begin position="351"/>
        <end position="361"/>
    </location>
</feature>
<evidence type="ECO:0000313" key="3">
    <source>
        <dbReference type="Proteomes" id="UP000887572"/>
    </source>
</evidence>
<name>A0A914GRM3_GLORO</name>
<accession>A0A914GRM3</accession>
<dbReference type="InterPro" id="IPR039947">
    <property type="entry name" value="NCoA-4"/>
</dbReference>
<evidence type="ECO:0000313" key="4">
    <source>
        <dbReference type="WBParaSite" id="Gr19_v10_g10108.t1"/>
    </source>
</evidence>
<feature type="region of interest" description="Disordered" evidence="2">
    <location>
        <begin position="340"/>
        <end position="361"/>
    </location>
</feature>
<sequence>MNVKTTTTNVRQKLNVMETALARLTASKRQLNSSAEKARSELRQAIDQHITALRDREHKLLQEIEHVRQNEEEHLSDQMEKLNQTIGSCKFMVEKVHLGNEMETDEPILPEFIQRINLAELMSPSDCVSIVFSNGALGANLSQQIASFGHIYEECADIAFQQPTQQKTVDTSDDWTMAAHTHRKHSNSTTFSGTAQADGQPNVVGQVEAVRDRVTSTSLSVASFDVISAMNGGADHFGTSAATSPVFLQLQPQQLQHPAFAAHFNELNGLPTEYWLRAAGAGPKKAVSTVPSHNQQQQPQSFIPNMAEMFSKMRMDSNEKQQHPQQHQLLSSLPVDYIAKNQQPPKPRKRSVFEDSDQLKQKTDSETINWAMADLSNWLKASKHPSSDSCATVINSVLASTPDKWLAKPKFVKTPFAATVASFEAFPQPPDVKISRQSHPPTVFNKNRQHHSNTSNFANLSLRLNGPGVKEEEHLMQSAQQFRAISESVDEALNRLATLFEDKTVSQPIEKLADTNTLKHYPFSAAVDNVFDWNVPPKHCADTAAAAVVPMPMDTSSTVVVVVDDPADDQQQQQQLKVKTPLALPTDPSYWLKQYPPPKQNRPMNEMAEDLCCWESVLGWKSILEKIHGSGEDGWLAPSSRAIKNEAGAD</sequence>
<reference evidence="4" key="1">
    <citation type="submission" date="2022-11" db="UniProtKB">
        <authorList>
            <consortium name="WormBaseParasite"/>
        </authorList>
    </citation>
    <scope>IDENTIFICATION</scope>
</reference>